<organism evidence="2 3">
    <name type="scientific">Carboxydichorda subterranea</name>
    <dbReference type="NCBI Taxonomy" id="3109565"/>
    <lineage>
        <taxon>Bacteria</taxon>
        <taxon>Bacillati</taxon>
        <taxon>Bacillota</taxon>
        <taxon>Limnochordia</taxon>
        <taxon>Limnochordales</taxon>
        <taxon>Geochordaceae</taxon>
        <taxon>Carboxydichorda</taxon>
    </lineage>
</organism>
<dbReference type="Proteomes" id="UP001332192">
    <property type="component" value="Chromosome"/>
</dbReference>
<dbReference type="RefSeq" id="WP_324717049.1">
    <property type="nucleotide sequence ID" value="NZ_CP141615.1"/>
</dbReference>
<accession>A0ABZ1BYF7</accession>
<name>A0ABZ1BYF7_9FIRM</name>
<evidence type="ECO:0000259" key="1">
    <source>
        <dbReference type="Pfam" id="PF20114"/>
    </source>
</evidence>
<sequence>MSRRVDAPVRVFFPARAKETPGPGCSRITAIGWRGRTLAVRECLDEWRETGRWWAGEGEKHFVRVVTDLGIYELGYEFATGEWRVYRIFD</sequence>
<dbReference type="EMBL" id="CP141615">
    <property type="protein sequence ID" value="WRP17779.1"/>
    <property type="molecule type" value="Genomic_DNA"/>
</dbReference>
<evidence type="ECO:0000313" key="3">
    <source>
        <dbReference type="Proteomes" id="UP001332192"/>
    </source>
</evidence>
<keyword evidence="3" id="KW-1185">Reference proteome</keyword>
<dbReference type="InterPro" id="IPR045443">
    <property type="entry name" value="DUF6504"/>
</dbReference>
<evidence type="ECO:0000313" key="2">
    <source>
        <dbReference type="EMBL" id="WRP17779.1"/>
    </source>
</evidence>
<protein>
    <submittedName>
        <fullName evidence="2">DUF6504 family protein</fullName>
    </submittedName>
</protein>
<gene>
    <name evidence="2" type="ORF">U7230_01860</name>
</gene>
<proteinExistence type="predicted"/>
<dbReference type="Pfam" id="PF20114">
    <property type="entry name" value="DUF6504"/>
    <property type="match status" value="1"/>
</dbReference>
<reference evidence="2 3" key="1">
    <citation type="journal article" date="2024" name="Front. Microbiol.">
        <title>Novel thermophilic genera Geochorda gen. nov. and Carboxydochorda gen. nov. from the deep terrestrial subsurface reveal the ecophysiological diversity in the class Limnochordia.</title>
        <authorList>
            <person name="Karnachuk O.V."/>
            <person name="Lukina A.P."/>
            <person name="Avakyan M.R."/>
            <person name="Kadnikov V.V."/>
            <person name="Begmatov S."/>
            <person name="Beletsky A.V."/>
            <person name="Vlasova K.G."/>
            <person name="Novikov A.A."/>
            <person name="Shcherbakova V.A."/>
            <person name="Mardanov A.V."/>
            <person name="Ravin N.V."/>
        </authorList>
    </citation>
    <scope>NUCLEOTIDE SEQUENCE [LARGE SCALE GENOMIC DNA]</scope>
    <source>
        <strain evidence="2 3">L945</strain>
    </source>
</reference>
<feature type="domain" description="DUF6504" evidence="1">
    <location>
        <begin position="1"/>
        <end position="90"/>
    </location>
</feature>